<keyword evidence="4" id="KW-0812">Transmembrane</keyword>
<evidence type="ECO:0000256" key="3">
    <source>
        <dbReference type="ARBA" id="ARBA00022496"/>
    </source>
</evidence>
<dbReference type="PANTHER" id="PTHR32552:SF81">
    <property type="entry name" value="TONB-DEPENDENT OUTER MEMBRANE RECEPTOR"/>
    <property type="match status" value="1"/>
</dbReference>
<evidence type="ECO:0000313" key="12">
    <source>
        <dbReference type="EMBL" id="CAE7835139.1"/>
    </source>
</evidence>
<feature type="domain" description="TonB-dependent receptor-like beta-barrel" evidence="10">
    <location>
        <begin position="387"/>
        <end position="913"/>
    </location>
</feature>
<dbReference type="EMBL" id="CAJNJA010049029">
    <property type="protein sequence ID" value="CAE7835139.1"/>
    <property type="molecule type" value="Genomic_DNA"/>
</dbReference>
<keyword evidence="5" id="KW-0408">Iron</keyword>
<evidence type="ECO:0000256" key="6">
    <source>
        <dbReference type="ARBA" id="ARBA00023065"/>
    </source>
</evidence>
<feature type="domain" description="TonB-dependent receptor plug" evidence="11">
    <location>
        <begin position="32"/>
        <end position="135"/>
    </location>
</feature>
<evidence type="ECO:0000256" key="9">
    <source>
        <dbReference type="ARBA" id="ARBA00023237"/>
    </source>
</evidence>
<keyword evidence="8" id="KW-0472">Membrane</keyword>
<keyword evidence="9" id="KW-0998">Cell outer membrane</keyword>
<keyword evidence="7" id="KW-0798">TonB box</keyword>
<dbReference type="PROSITE" id="PS52016">
    <property type="entry name" value="TONB_DEPENDENT_REC_3"/>
    <property type="match status" value="1"/>
</dbReference>
<dbReference type="AlphaFoldDB" id="A0A812ZQ54"/>
<evidence type="ECO:0000256" key="5">
    <source>
        <dbReference type="ARBA" id="ARBA00023004"/>
    </source>
</evidence>
<gene>
    <name evidence="12" type="primary">viuA</name>
    <name evidence="12" type="ORF">SNEC2469_LOCUS25075</name>
</gene>
<dbReference type="PANTHER" id="PTHR32552">
    <property type="entry name" value="FERRICHROME IRON RECEPTOR-RELATED"/>
    <property type="match status" value="1"/>
</dbReference>
<proteinExistence type="predicted"/>
<keyword evidence="13" id="KW-1185">Reference proteome</keyword>
<comment type="caution">
    <text evidence="12">The sequence shown here is derived from an EMBL/GenBank/DDBJ whole genome shotgun (WGS) entry which is preliminary data.</text>
</comment>
<dbReference type="Pfam" id="PF07715">
    <property type="entry name" value="Plug"/>
    <property type="match status" value="1"/>
</dbReference>
<keyword evidence="6" id="KW-0406">Ion transport</keyword>
<organism evidence="12 13">
    <name type="scientific">Symbiodinium necroappetens</name>
    <dbReference type="NCBI Taxonomy" id="1628268"/>
    <lineage>
        <taxon>Eukaryota</taxon>
        <taxon>Sar</taxon>
        <taxon>Alveolata</taxon>
        <taxon>Dinophyceae</taxon>
        <taxon>Suessiales</taxon>
        <taxon>Symbiodiniaceae</taxon>
        <taxon>Symbiodinium</taxon>
    </lineage>
</organism>
<dbReference type="SUPFAM" id="SSF56935">
    <property type="entry name" value="Porins"/>
    <property type="match status" value="1"/>
</dbReference>
<dbReference type="InterPro" id="IPR012910">
    <property type="entry name" value="Plug_dom"/>
</dbReference>
<evidence type="ECO:0000256" key="4">
    <source>
        <dbReference type="ARBA" id="ARBA00022692"/>
    </source>
</evidence>
<reference evidence="12" key="1">
    <citation type="submission" date="2021-02" db="EMBL/GenBank/DDBJ databases">
        <authorList>
            <person name="Dougan E. K."/>
            <person name="Rhodes N."/>
            <person name="Thang M."/>
            <person name="Chan C."/>
        </authorList>
    </citation>
    <scope>NUCLEOTIDE SEQUENCE</scope>
</reference>
<sequence length="954" mass="104207">MPLSLNTFAAEQSAGRQIEEVIVTAERREASIQDTSISITAFTGEMLDDFGIRNQEDLQNFIPATTIQPYDATIRGVGRNFRALGGDPGVATYMNGVYSEDLLTATAATFWDVERIEVLRGPQGTLYGRNAVGGAINILYKEPTHEFDYAVKGIVGNFGTAETYGMLNGSIIEDKLAARINFSIRDRDGVIEDIGPGDDIDGLGTANVAAQFYFTPTDTLSMNLRYNEMSIDRSMGGANGAGQVVLNEEGQPFRNTNAIVPGYRAIDRTNTDSANFSDNDWFDPSAPVLNFTNPTTGALVEGQRNRLGVDVAEFDGFRNAAASLDSFGVTSAESAARYNECVFAGDISGDDLCTATNGVNKERFDQEGIQFTTTWDASDALQVKYIYGHNTLVYARTTDDDNTASLIQDRQFYVNHEATYSSHEFQVFYDFNDTMSVTSGIFFYEAEIDQRGDYYSTVGEDRYINPYVDSSGIYAPIIAAIPGAIGAGTFNGEMPTLHSARALCQDPATRLPQCAVNYATRNPAPAENNNLHIGLWEGDSGQNGDLNVSHGPNTLGSDLLYHTETKRDAFAVYTQGVWDINEDFTLTVGIRYAEDEVDAQENLFRYTESAPGFLPFFGSSIFDFNLANGGLVVDPTAPGGYRGTRSAVNGGVPAAVSVYRAFSRTDKETTGRINLDWNVTDNTLLYLSATSGYRSGGNNLVFFSATPAYDPEELIAYEFGYKSQLLDGSLQLNGSFYYYDYESIHTVATEVTPPLVAGGAPGTTTSVLPAPGAEIFGIEAEAMWLATDNLTLGGNFSYTPSEYTEDLFLQDPAEVNTPVSIFPDANALTQNINGNQVVQVPELKYTAWGSYAFPLGNGSRLELLGVYNWIDEVYYSPFESTGERAKAYDRLDLRATWTSPDSHWIVSGFVNNVFDDIGVLQILREGEAEMFRRSAGTTVPRLFGLEVTYSLGQL</sequence>
<evidence type="ECO:0000259" key="11">
    <source>
        <dbReference type="Pfam" id="PF07715"/>
    </source>
</evidence>
<evidence type="ECO:0000256" key="2">
    <source>
        <dbReference type="ARBA" id="ARBA00022448"/>
    </source>
</evidence>
<evidence type="ECO:0000256" key="1">
    <source>
        <dbReference type="ARBA" id="ARBA00004571"/>
    </source>
</evidence>
<dbReference type="InterPro" id="IPR000531">
    <property type="entry name" value="Beta-barrel_TonB"/>
</dbReference>
<dbReference type="OrthoDB" id="449418at2759"/>
<dbReference type="Proteomes" id="UP000601435">
    <property type="component" value="Unassembled WGS sequence"/>
</dbReference>
<evidence type="ECO:0000256" key="8">
    <source>
        <dbReference type="ARBA" id="ARBA00023136"/>
    </source>
</evidence>
<dbReference type="Pfam" id="PF00593">
    <property type="entry name" value="TonB_dep_Rec_b-barrel"/>
    <property type="match status" value="1"/>
</dbReference>
<keyword evidence="3" id="KW-0410">Iron transport</keyword>
<comment type="subcellular location">
    <subcellularLocation>
        <location evidence="1">Cell outer membrane</location>
        <topology evidence="1">Multi-pass membrane protein</topology>
    </subcellularLocation>
</comment>
<dbReference type="GO" id="GO:0006826">
    <property type="term" value="P:iron ion transport"/>
    <property type="evidence" value="ECO:0007669"/>
    <property type="project" value="UniProtKB-KW"/>
</dbReference>
<dbReference type="Gene3D" id="2.40.170.20">
    <property type="entry name" value="TonB-dependent receptor, beta-barrel domain"/>
    <property type="match status" value="2"/>
</dbReference>
<evidence type="ECO:0000313" key="13">
    <source>
        <dbReference type="Proteomes" id="UP000601435"/>
    </source>
</evidence>
<name>A0A812ZQ54_9DINO</name>
<protein>
    <submittedName>
        <fullName evidence="12">ViuA protein</fullName>
    </submittedName>
</protein>
<accession>A0A812ZQ54</accession>
<evidence type="ECO:0000259" key="10">
    <source>
        <dbReference type="Pfam" id="PF00593"/>
    </source>
</evidence>
<dbReference type="InterPro" id="IPR036942">
    <property type="entry name" value="Beta-barrel_TonB_sf"/>
</dbReference>
<keyword evidence="2" id="KW-0813">Transport</keyword>
<dbReference type="InterPro" id="IPR039426">
    <property type="entry name" value="TonB-dep_rcpt-like"/>
</dbReference>
<evidence type="ECO:0000256" key="7">
    <source>
        <dbReference type="ARBA" id="ARBA00023077"/>
    </source>
</evidence>